<dbReference type="EMBL" id="QNQT01000005">
    <property type="protein sequence ID" value="RDU36489.1"/>
    <property type="molecule type" value="Genomic_DNA"/>
</dbReference>
<evidence type="ECO:0000313" key="11">
    <source>
        <dbReference type="EMBL" id="RDU36489.1"/>
    </source>
</evidence>
<keyword evidence="4 10" id="KW-1133">Transmembrane helix</keyword>
<feature type="transmembrane region" description="Helical" evidence="10">
    <location>
        <begin position="6"/>
        <end position="24"/>
    </location>
</feature>
<feature type="transmembrane region" description="Helical" evidence="10">
    <location>
        <begin position="66"/>
        <end position="86"/>
    </location>
</feature>
<evidence type="ECO:0000313" key="12">
    <source>
        <dbReference type="Proteomes" id="UP000257144"/>
    </source>
</evidence>
<dbReference type="PANTHER" id="PTHR28259">
    <property type="entry name" value="FLUORIDE EXPORT PROTEIN 1-RELATED"/>
    <property type="match status" value="1"/>
</dbReference>
<protein>
    <recommendedName>
        <fullName evidence="10">Fluoride-specific ion channel FluC</fullName>
    </recommendedName>
</protein>
<feature type="binding site" evidence="10">
    <location>
        <position position="76"/>
    </location>
    <ligand>
        <name>Na(+)</name>
        <dbReference type="ChEBI" id="CHEBI:29101"/>
        <note>structural</note>
    </ligand>
</feature>
<evidence type="ECO:0000256" key="9">
    <source>
        <dbReference type="ARBA" id="ARBA00049940"/>
    </source>
</evidence>
<evidence type="ECO:0000256" key="5">
    <source>
        <dbReference type="ARBA" id="ARBA00023136"/>
    </source>
</evidence>
<comment type="similarity">
    <text evidence="7 10">Belongs to the fluoride channel Fluc/FEX (TC 1.A.43) family.</text>
</comment>
<keyword evidence="10" id="KW-0406">Ion transport</keyword>
<keyword evidence="6 10" id="KW-0407">Ion channel</keyword>
<evidence type="ECO:0000256" key="6">
    <source>
        <dbReference type="ARBA" id="ARBA00023303"/>
    </source>
</evidence>
<dbReference type="InterPro" id="IPR003691">
    <property type="entry name" value="FluC"/>
</dbReference>
<gene>
    <name evidence="10 11" type="primary">crcB</name>
    <name evidence="10" type="synonym">fluC</name>
    <name evidence="11" type="ORF">DRW41_13240</name>
</gene>
<proteinExistence type="inferred from homology"/>
<keyword evidence="10" id="KW-0915">Sodium</keyword>
<comment type="caution">
    <text evidence="11">The sequence shown here is derived from an EMBL/GenBank/DDBJ whole genome shotgun (WGS) entry which is preliminary data.</text>
</comment>
<dbReference type="Pfam" id="PF02537">
    <property type="entry name" value="CRCB"/>
    <property type="match status" value="1"/>
</dbReference>
<organism evidence="11 12">
    <name type="scientific">Neobacillus piezotolerans</name>
    <dbReference type="NCBI Taxonomy" id="2259171"/>
    <lineage>
        <taxon>Bacteria</taxon>
        <taxon>Bacillati</taxon>
        <taxon>Bacillota</taxon>
        <taxon>Bacilli</taxon>
        <taxon>Bacillales</taxon>
        <taxon>Bacillaceae</taxon>
        <taxon>Neobacillus</taxon>
    </lineage>
</organism>
<evidence type="ECO:0000256" key="8">
    <source>
        <dbReference type="ARBA" id="ARBA00035585"/>
    </source>
</evidence>
<comment type="catalytic activity">
    <reaction evidence="8">
        <text>fluoride(in) = fluoride(out)</text>
        <dbReference type="Rhea" id="RHEA:76159"/>
        <dbReference type="ChEBI" id="CHEBI:17051"/>
    </reaction>
    <physiologicalReaction direction="left-to-right" evidence="8">
        <dbReference type="Rhea" id="RHEA:76160"/>
    </physiologicalReaction>
</comment>
<dbReference type="PANTHER" id="PTHR28259:SF1">
    <property type="entry name" value="FLUORIDE EXPORT PROTEIN 1-RELATED"/>
    <property type="match status" value="1"/>
</dbReference>
<feature type="transmembrane region" description="Helical" evidence="10">
    <location>
        <begin position="36"/>
        <end position="54"/>
    </location>
</feature>
<evidence type="ECO:0000256" key="3">
    <source>
        <dbReference type="ARBA" id="ARBA00022692"/>
    </source>
</evidence>
<accession>A0A3D8GQN0</accession>
<dbReference type="Proteomes" id="UP000257144">
    <property type="component" value="Unassembled WGS sequence"/>
</dbReference>
<feature type="transmembrane region" description="Helical" evidence="10">
    <location>
        <begin position="98"/>
        <end position="119"/>
    </location>
</feature>
<keyword evidence="3 10" id="KW-0812">Transmembrane</keyword>
<evidence type="ECO:0000256" key="2">
    <source>
        <dbReference type="ARBA" id="ARBA00022475"/>
    </source>
</evidence>
<keyword evidence="12" id="KW-1185">Reference proteome</keyword>
<dbReference type="RefSeq" id="WP_115452482.1">
    <property type="nucleotide sequence ID" value="NZ_QNQT01000005.1"/>
</dbReference>
<comment type="subcellular location">
    <subcellularLocation>
        <location evidence="1 10">Cell membrane</location>
        <topology evidence="1 10">Multi-pass membrane protein</topology>
    </subcellularLocation>
</comment>
<dbReference type="GO" id="GO:0062054">
    <property type="term" value="F:fluoride channel activity"/>
    <property type="evidence" value="ECO:0007669"/>
    <property type="project" value="UniProtKB-UniRule"/>
</dbReference>
<sequence>MWLIMVYVFVGIGGAIGSIFRYLLSFLHTPETVIPYGTLAANLSGSFLLGWFTAKSTIFKKLHPQLALAFSTGLLGSYTTFSTFCLEIVKYIEAGQYLYTLAYLVISLAGGILLAWFGYKSALVKLGGVEG</sequence>
<dbReference type="HAMAP" id="MF_00454">
    <property type="entry name" value="FluC"/>
    <property type="match status" value="1"/>
</dbReference>
<comment type="function">
    <text evidence="9 10">Fluoride-specific ion channel. Important for reducing fluoride concentration in the cell, thus reducing its toxicity.</text>
</comment>
<evidence type="ECO:0000256" key="7">
    <source>
        <dbReference type="ARBA" id="ARBA00035120"/>
    </source>
</evidence>
<comment type="activity regulation">
    <text evidence="10">Na(+) is not transported, but it plays an essential structural role and its presence is essential for fluoride channel function.</text>
</comment>
<dbReference type="GO" id="GO:0005886">
    <property type="term" value="C:plasma membrane"/>
    <property type="evidence" value="ECO:0007669"/>
    <property type="project" value="UniProtKB-SubCell"/>
</dbReference>
<evidence type="ECO:0000256" key="4">
    <source>
        <dbReference type="ARBA" id="ARBA00022989"/>
    </source>
</evidence>
<dbReference type="AlphaFoldDB" id="A0A3D8GQN0"/>
<evidence type="ECO:0000256" key="10">
    <source>
        <dbReference type="HAMAP-Rule" id="MF_00454"/>
    </source>
</evidence>
<keyword evidence="10" id="KW-0813">Transport</keyword>
<dbReference type="NCBIfam" id="TIGR00494">
    <property type="entry name" value="crcB"/>
    <property type="match status" value="1"/>
</dbReference>
<keyword evidence="10" id="KW-0479">Metal-binding</keyword>
<evidence type="ECO:0000256" key="1">
    <source>
        <dbReference type="ARBA" id="ARBA00004651"/>
    </source>
</evidence>
<feature type="binding site" evidence="10">
    <location>
        <position position="79"/>
    </location>
    <ligand>
        <name>Na(+)</name>
        <dbReference type="ChEBI" id="CHEBI:29101"/>
        <note>structural</note>
    </ligand>
</feature>
<dbReference type="GO" id="GO:0140114">
    <property type="term" value="P:cellular detoxification of fluoride"/>
    <property type="evidence" value="ECO:0007669"/>
    <property type="project" value="UniProtKB-UniRule"/>
</dbReference>
<dbReference type="GO" id="GO:0046872">
    <property type="term" value="F:metal ion binding"/>
    <property type="evidence" value="ECO:0007669"/>
    <property type="project" value="UniProtKB-KW"/>
</dbReference>
<reference evidence="11 12" key="1">
    <citation type="submission" date="2018-07" db="EMBL/GenBank/DDBJ databases">
        <title>Bacillus sp. YLB-04 draft genome sequence.</title>
        <authorList>
            <person name="Yu L."/>
            <person name="Tang X."/>
        </authorList>
    </citation>
    <scope>NUCLEOTIDE SEQUENCE [LARGE SCALE GENOMIC DNA]</scope>
    <source>
        <strain evidence="11 12">YLB-04</strain>
    </source>
</reference>
<name>A0A3D8GQN0_9BACI</name>
<dbReference type="OrthoDB" id="9799631at2"/>
<keyword evidence="5 10" id="KW-0472">Membrane</keyword>
<keyword evidence="2 10" id="KW-1003">Cell membrane</keyword>